<dbReference type="EMBL" id="GBXM01031498">
    <property type="protein sequence ID" value="JAH77079.1"/>
    <property type="molecule type" value="Transcribed_RNA"/>
</dbReference>
<name>A0A0E9VG18_ANGAN</name>
<accession>A0A0E9VG18</accession>
<protein>
    <submittedName>
        <fullName evidence="1">Uncharacterized protein</fullName>
    </submittedName>
</protein>
<reference evidence="1" key="2">
    <citation type="journal article" date="2015" name="Fish Shellfish Immunol.">
        <title>Early steps in the European eel (Anguilla anguilla)-Vibrio vulnificus interaction in the gills: Role of the RtxA13 toxin.</title>
        <authorList>
            <person name="Callol A."/>
            <person name="Pajuelo D."/>
            <person name="Ebbesson L."/>
            <person name="Teles M."/>
            <person name="MacKenzie S."/>
            <person name="Amaro C."/>
        </authorList>
    </citation>
    <scope>NUCLEOTIDE SEQUENCE</scope>
</reference>
<dbReference type="AlphaFoldDB" id="A0A0E9VG18"/>
<proteinExistence type="predicted"/>
<sequence length="17" mass="1980">MFTLSLPCIAWVTKQEL</sequence>
<evidence type="ECO:0000313" key="1">
    <source>
        <dbReference type="EMBL" id="JAH77079.1"/>
    </source>
</evidence>
<organism evidence="1">
    <name type="scientific">Anguilla anguilla</name>
    <name type="common">European freshwater eel</name>
    <name type="synonym">Muraena anguilla</name>
    <dbReference type="NCBI Taxonomy" id="7936"/>
    <lineage>
        <taxon>Eukaryota</taxon>
        <taxon>Metazoa</taxon>
        <taxon>Chordata</taxon>
        <taxon>Craniata</taxon>
        <taxon>Vertebrata</taxon>
        <taxon>Euteleostomi</taxon>
        <taxon>Actinopterygii</taxon>
        <taxon>Neopterygii</taxon>
        <taxon>Teleostei</taxon>
        <taxon>Anguilliformes</taxon>
        <taxon>Anguillidae</taxon>
        <taxon>Anguilla</taxon>
    </lineage>
</organism>
<reference evidence="1" key="1">
    <citation type="submission" date="2014-11" db="EMBL/GenBank/DDBJ databases">
        <authorList>
            <person name="Amaro Gonzalez C."/>
        </authorList>
    </citation>
    <scope>NUCLEOTIDE SEQUENCE</scope>
</reference>